<dbReference type="InterPro" id="IPR032974">
    <property type="entry name" value="Polypren_kinase"/>
</dbReference>
<reference evidence="12" key="1">
    <citation type="submission" date="2009-02" db="EMBL/GenBank/DDBJ databases">
        <title>The Genome Sequence of Ajellomyces capsulatus strain G186AR.</title>
        <authorList>
            <consortium name="The Broad Institute Genome Sequencing Platform"/>
            <person name="Champion M."/>
            <person name="Cuomo C."/>
            <person name="Ma L.-J."/>
            <person name="Henn M.R."/>
            <person name="Sil A."/>
            <person name="Goldman B."/>
            <person name="Young S.K."/>
            <person name="Kodira C.D."/>
            <person name="Zeng Q."/>
            <person name="Koehrsen M."/>
            <person name="Alvarado L."/>
            <person name="Berlin A."/>
            <person name="Borenstein D."/>
            <person name="Chen Z."/>
            <person name="Engels R."/>
            <person name="Freedman E."/>
            <person name="Gellesch M."/>
            <person name="Goldberg J."/>
            <person name="Griggs A."/>
            <person name="Gujja S."/>
            <person name="Heiman D."/>
            <person name="Hepburn T."/>
            <person name="Howarth C."/>
            <person name="Jen D."/>
            <person name="Larson L."/>
            <person name="Lewis B."/>
            <person name="Mehta T."/>
            <person name="Park D."/>
            <person name="Pearson M."/>
            <person name="Roberts A."/>
            <person name="Saif S."/>
            <person name="Shea T."/>
            <person name="Shenoy N."/>
            <person name="Sisk P."/>
            <person name="Stolte C."/>
            <person name="Sykes S."/>
            <person name="Walk T."/>
            <person name="White J."/>
            <person name="Yandava C."/>
            <person name="Klein B."/>
            <person name="McEwen J.G."/>
            <person name="Puccia R."/>
            <person name="Goldman G.H."/>
            <person name="Felipe M.S."/>
            <person name="Nino-Vega G."/>
            <person name="San-Blas G."/>
            <person name="Taylor J."/>
            <person name="Mendoza L."/>
            <person name="Galagan J."/>
            <person name="Nusbaum C."/>
            <person name="Birren B."/>
        </authorList>
    </citation>
    <scope>NUCLEOTIDE SEQUENCE</scope>
    <source>
        <strain evidence="12">G186AR</strain>
    </source>
</reference>
<dbReference type="HOGENOM" id="CLU_007859_0_0_1"/>
<feature type="transmembrane region" description="Helical" evidence="11">
    <location>
        <begin position="555"/>
        <end position="573"/>
    </location>
</feature>
<dbReference type="EC" id="2.7.1.108" evidence="3"/>
<feature type="transmembrane region" description="Helical" evidence="11">
    <location>
        <begin position="690"/>
        <end position="716"/>
    </location>
</feature>
<evidence type="ECO:0000256" key="7">
    <source>
        <dbReference type="ARBA" id="ARBA00022824"/>
    </source>
</evidence>
<keyword evidence="7" id="KW-0256">Endoplasmic reticulum</keyword>
<evidence type="ECO:0000313" key="13">
    <source>
        <dbReference type="Proteomes" id="UP000001631"/>
    </source>
</evidence>
<dbReference type="InParanoid" id="C0NNC9"/>
<organism evidence="12 13">
    <name type="scientific">Ajellomyces capsulatus (strain G186AR / H82 / ATCC MYA-2454 / RMSCC 2432)</name>
    <name type="common">Darling's disease fungus</name>
    <name type="synonym">Histoplasma capsulatum</name>
    <dbReference type="NCBI Taxonomy" id="447093"/>
    <lineage>
        <taxon>Eukaryota</taxon>
        <taxon>Fungi</taxon>
        <taxon>Dikarya</taxon>
        <taxon>Ascomycota</taxon>
        <taxon>Pezizomycotina</taxon>
        <taxon>Eurotiomycetes</taxon>
        <taxon>Eurotiomycetidae</taxon>
        <taxon>Onygenales</taxon>
        <taxon>Ajellomycetaceae</taxon>
        <taxon>Histoplasma</taxon>
    </lineage>
</organism>
<comment type="subcellular location">
    <subcellularLocation>
        <location evidence="1">Endoplasmic reticulum membrane</location>
        <topology evidence="1">Multi-pass membrane protein</topology>
    </subcellularLocation>
</comment>
<evidence type="ECO:0000256" key="4">
    <source>
        <dbReference type="ARBA" id="ARBA00022679"/>
    </source>
</evidence>
<feature type="transmembrane region" description="Helical" evidence="11">
    <location>
        <begin position="274"/>
        <end position="295"/>
    </location>
</feature>
<feature type="transmembrane region" description="Helical" evidence="11">
    <location>
        <begin position="315"/>
        <end position="333"/>
    </location>
</feature>
<keyword evidence="9 11" id="KW-0472">Membrane</keyword>
<dbReference type="Proteomes" id="UP000001631">
    <property type="component" value="Unassembled WGS sequence"/>
</dbReference>
<dbReference type="AlphaFoldDB" id="C0NNC9"/>
<dbReference type="GeneID" id="69037272"/>
<evidence type="ECO:0000256" key="11">
    <source>
        <dbReference type="SAM" id="Phobius"/>
    </source>
</evidence>
<evidence type="ECO:0000256" key="5">
    <source>
        <dbReference type="ARBA" id="ARBA00022692"/>
    </source>
</evidence>
<dbReference type="GO" id="GO:0043048">
    <property type="term" value="P:dolichyl monophosphate biosynthetic process"/>
    <property type="evidence" value="ECO:0007669"/>
    <property type="project" value="TreeGrafter"/>
</dbReference>
<proteinExistence type="inferred from homology"/>
<dbReference type="PANTHER" id="PTHR13205">
    <property type="entry name" value="TRANSMEMBRANE PROTEIN 15-RELATED"/>
    <property type="match status" value="1"/>
</dbReference>
<feature type="transmembrane region" description="Helical" evidence="11">
    <location>
        <begin position="235"/>
        <end position="254"/>
    </location>
</feature>
<dbReference type="GO" id="GO:0004168">
    <property type="term" value="F:dolichol kinase activity"/>
    <property type="evidence" value="ECO:0007669"/>
    <property type="project" value="UniProtKB-EC"/>
</dbReference>
<protein>
    <recommendedName>
        <fullName evidence="3">dolichol kinase</fullName>
        <ecNumber evidence="3">2.7.1.108</ecNumber>
    </recommendedName>
</protein>
<keyword evidence="5 11" id="KW-0812">Transmembrane</keyword>
<evidence type="ECO:0000256" key="1">
    <source>
        <dbReference type="ARBA" id="ARBA00004477"/>
    </source>
</evidence>
<feature type="transmembrane region" description="Helical" evidence="11">
    <location>
        <begin position="828"/>
        <end position="847"/>
    </location>
</feature>
<dbReference type="EMBL" id="GG663367">
    <property type="protein sequence ID" value="EEH07377.1"/>
    <property type="molecule type" value="Genomic_DNA"/>
</dbReference>
<evidence type="ECO:0000256" key="6">
    <source>
        <dbReference type="ARBA" id="ARBA00022777"/>
    </source>
</evidence>
<feature type="transmembrane region" description="Helical" evidence="11">
    <location>
        <begin position="157"/>
        <end position="176"/>
    </location>
</feature>
<dbReference type="PANTHER" id="PTHR13205:SF15">
    <property type="entry name" value="DOLICHOL KINASE"/>
    <property type="match status" value="1"/>
</dbReference>
<dbReference type="STRING" id="447093.C0NNC9"/>
<dbReference type="VEuPathDB" id="FungiDB:I7I50_11607"/>
<comment type="similarity">
    <text evidence="2">Belongs to the polyprenol kinase family.</text>
</comment>
<keyword evidence="4" id="KW-0808">Transferase</keyword>
<evidence type="ECO:0000256" key="2">
    <source>
        <dbReference type="ARBA" id="ARBA00010794"/>
    </source>
</evidence>
<gene>
    <name evidence="12" type="ORF">HCBG_04256</name>
</gene>
<feature type="region of interest" description="Disordered" evidence="10">
    <location>
        <begin position="1"/>
        <end position="90"/>
    </location>
</feature>
<evidence type="ECO:0000256" key="9">
    <source>
        <dbReference type="ARBA" id="ARBA00023136"/>
    </source>
</evidence>
<name>C0NNC9_AJECG</name>
<feature type="region of interest" description="Disordered" evidence="10">
    <location>
        <begin position="498"/>
        <end position="531"/>
    </location>
</feature>
<accession>C0NNC9</accession>
<feature type="transmembrane region" description="Helical" evidence="11">
    <location>
        <begin position="196"/>
        <end position="214"/>
    </location>
</feature>
<keyword evidence="13" id="KW-1185">Reference proteome</keyword>
<feature type="transmembrane region" description="Helical" evidence="11">
    <location>
        <begin position="650"/>
        <end position="670"/>
    </location>
</feature>
<dbReference type="GO" id="GO:0005789">
    <property type="term" value="C:endoplasmic reticulum membrane"/>
    <property type="evidence" value="ECO:0007669"/>
    <property type="project" value="UniProtKB-SubCell"/>
</dbReference>
<sequence>MATQDARRGNGESLDSHEPLLIAPSFLDSRRQLSRSPRPYSRRGSSLITPMDNVESGNYTTSRGKSSITSSESGTEADDESTGFLKGLPAPQIRPRQTLSLGKWNAQGKREGLTGEKLWSAFRRSRLVSSRRDSSEDACRDEIDVREEVARRNRSEVLRRLFETGLVLVVGVVVYFGKDVRYSARAWNGELSTFSITILVLYLIYPFQITTYGFRRRRWKAIVAFPFSTNLDPAPLIYPVLLPVLIALSLIHNHQVSILPNIILGLSSIPSPVIPFYTIRHGFVITHWAITILPVITSNIRSRSSEPFQGLNPELLLLIFPLHQALVTTLHFFSTTSLLHTELQLLATGLLNVLFFANSSQGEILKALLWLGGICMLFLCQHVLRWEVILARIPSWKFRRSPRRDDRRGGYLKMLDHNICYSLSHVGHDGEALSDSDVPVSGFAMIRGGKDNQGHNIFMKHNVSKISDDRAATPRVDPALLDNMQSNYEILPQEFPANAQSKSAHSHRRQPSVFANGDVDGNVKTTPGGRRRRLMTPNLQSFLSLTAAQAQVRKWAYALYTYAATLFIILVPVRKYVGQNALHGNEPFGWAIGYLFGNIPSVRFQIVKNNLENWVRIPPLLDTEMDNKSCHLGWVDHLRRDTLGEANTRLLIACYCALVIMVGLGLVIRLSGAVEVDTRRKVFHGMMVLMFLPTTFIDPTFTALALALILAIFLLLDLFRASQLPPISKPLTYFLAPYVDGRDHRGPIIVSHIFLLIGCAIPLWLSLAGIPRTGSPPWKGWDVETRDLSMVSGVICVGMGDAAASLVGRRYGRHKWFWGGGKSVEGSMAFAVVVFVGILTARLWFIVGGWDRSVSVPISRAISPSWPTMATSKGWAVVVSKSILAALVSSSMEAVLSGGNDNVVVPLVLWLLVRGLVGSVVITQLRTCSNQDCKINQLDYQILRMRPPSSLKQEHSTKPSSTNARGVRNLIPTTLFGMEPATHLSYLEKIAESSFIQSPCLLFRMEPREPGNRTAIDCCMRLEMKRVDGKALNENQLGAVWVFKYPLDIASHSIASMIGQLLPVQFGGAKSFTKRGPAVFNPKEGTIGAERENQTVELGSSTTIDRVNKDSAPSTHISRISGTNKLTCHYGLPGVQTLRLFLRVEELFLIQ</sequence>
<evidence type="ECO:0000256" key="10">
    <source>
        <dbReference type="SAM" id="MobiDB-lite"/>
    </source>
</evidence>
<feature type="compositionally biased region" description="Low complexity" evidence="10">
    <location>
        <begin position="34"/>
        <end position="47"/>
    </location>
</feature>
<evidence type="ECO:0000256" key="8">
    <source>
        <dbReference type="ARBA" id="ARBA00022989"/>
    </source>
</evidence>
<dbReference type="RefSeq" id="XP_045287858.1">
    <property type="nucleotide sequence ID" value="XM_045431305.1"/>
</dbReference>
<keyword evidence="8 11" id="KW-1133">Transmembrane helix</keyword>
<feature type="compositionally biased region" description="Basic and acidic residues" evidence="10">
    <location>
        <begin position="1"/>
        <end position="18"/>
    </location>
</feature>
<feature type="transmembrane region" description="Helical" evidence="11">
    <location>
        <begin position="788"/>
        <end position="807"/>
    </location>
</feature>
<evidence type="ECO:0000313" key="12">
    <source>
        <dbReference type="EMBL" id="EEH07377.1"/>
    </source>
</evidence>
<feature type="compositionally biased region" description="Polar residues" evidence="10">
    <location>
        <begin position="55"/>
        <end position="74"/>
    </location>
</feature>
<evidence type="ECO:0000256" key="3">
    <source>
        <dbReference type="ARBA" id="ARBA00012132"/>
    </source>
</evidence>
<feature type="transmembrane region" description="Helical" evidence="11">
    <location>
        <begin position="364"/>
        <end position="384"/>
    </location>
</feature>
<feature type="transmembrane region" description="Helical" evidence="11">
    <location>
        <begin position="748"/>
        <end position="768"/>
    </location>
</feature>
<keyword evidence="6" id="KW-0418">Kinase</keyword>